<evidence type="ECO:0000256" key="4">
    <source>
        <dbReference type="ARBA" id="ARBA00011881"/>
    </source>
</evidence>
<dbReference type="eggNOG" id="COG0819">
    <property type="taxonomic scope" value="Bacteria"/>
</dbReference>
<comment type="caution">
    <text evidence="10">The sequence shown here is derived from an EMBL/GenBank/DDBJ whole genome shotgun (WGS) entry which is preliminary data.</text>
</comment>
<dbReference type="AlphaFoldDB" id="W4RUS4"/>
<organism evidence="10 11">
    <name type="scientific">Mesobacillus boroniphilus JCM 21738</name>
    <dbReference type="NCBI Taxonomy" id="1294265"/>
    <lineage>
        <taxon>Bacteria</taxon>
        <taxon>Bacillati</taxon>
        <taxon>Bacillota</taxon>
        <taxon>Bacilli</taxon>
        <taxon>Bacillales</taxon>
        <taxon>Bacillaceae</taxon>
        <taxon>Mesobacillus</taxon>
    </lineage>
</organism>
<evidence type="ECO:0000256" key="6">
    <source>
        <dbReference type="ARBA" id="ARBA00013647"/>
    </source>
</evidence>
<dbReference type="InterPro" id="IPR016084">
    <property type="entry name" value="Haem_Oase-like_multi-hlx"/>
</dbReference>
<comment type="subunit">
    <text evidence="4">Homotetramer.</text>
</comment>
<evidence type="ECO:0000256" key="8">
    <source>
        <dbReference type="ARBA" id="ARBA00048337"/>
    </source>
</evidence>
<dbReference type="Proteomes" id="UP000018949">
    <property type="component" value="Unassembled WGS sequence"/>
</dbReference>
<dbReference type="UniPathway" id="UPA00060"/>
<evidence type="ECO:0000256" key="3">
    <source>
        <dbReference type="ARBA" id="ARBA00010264"/>
    </source>
</evidence>
<accession>W4RUS4</accession>
<sequence length="52" mass="6313">MVNEQLSRLDQLAVEASNMEKEKMKQHFIISSQYEFMFWNMAYNQEKWPVAL</sequence>
<dbReference type="GO" id="GO:0009229">
    <property type="term" value="P:thiamine diphosphate biosynthetic process"/>
    <property type="evidence" value="ECO:0007669"/>
    <property type="project" value="UniProtKB-UniPathway"/>
</dbReference>
<name>W4RUS4_9BACI</name>
<gene>
    <name evidence="10" type="ORF">JCM21738_4372</name>
</gene>
<comment type="pathway">
    <text evidence="2">Cofactor biosynthesis; thiamine diphosphate biosynthesis.</text>
</comment>
<dbReference type="Pfam" id="PF03070">
    <property type="entry name" value="TENA_THI-4"/>
    <property type="match status" value="1"/>
</dbReference>
<comment type="catalytic activity">
    <reaction evidence="1">
        <text>4-amino-5-aminomethyl-2-methylpyrimidine + H2O = 4-amino-5-hydroxymethyl-2-methylpyrimidine + NH4(+)</text>
        <dbReference type="Rhea" id="RHEA:31799"/>
        <dbReference type="ChEBI" id="CHEBI:15377"/>
        <dbReference type="ChEBI" id="CHEBI:16892"/>
        <dbReference type="ChEBI" id="CHEBI:28938"/>
        <dbReference type="ChEBI" id="CHEBI:63416"/>
        <dbReference type="EC" id="3.5.99.2"/>
    </reaction>
</comment>
<dbReference type="Gene3D" id="1.20.910.10">
    <property type="entry name" value="Heme oxygenase-like"/>
    <property type="match status" value="1"/>
</dbReference>
<proteinExistence type="inferred from homology"/>
<evidence type="ECO:0000256" key="7">
    <source>
        <dbReference type="ARBA" id="ARBA00022977"/>
    </source>
</evidence>
<evidence type="ECO:0000313" key="10">
    <source>
        <dbReference type="EMBL" id="GAE47394.1"/>
    </source>
</evidence>
<dbReference type="GO" id="GO:0009228">
    <property type="term" value="P:thiamine biosynthetic process"/>
    <property type="evidence" value="ECO:0007669"/>
    <property type="project" value="UniProtKB-KW"/>
</dbReference>
<dbReference type="EMBL" id="BAUW01000076">
    <property type="protein sequence ID" value="GAE47394.1"/>
    <property type="molecule type" value="Genomic_DNA"/>
</dbReference>
<evidence type="ECO:0000256" key="1">
    <source>
        <dbReference type="ARBA" id="ARBA00001881"/>
    </source>
</evidence>
<evidence type="ECO:0000256" key="2">
    <source>
        <dbReference type="ARBA" id="ARBA00004948"/>
    </source>
</evidence>
<keyword evidence="7" id="KW-0784">Thiamine biosynthesis</keyword>
<comment type="similarity">
    <text evidence="3">Belongs to the TenA family.</text>
</comment>
<dbReference type="EC" id="3.5.99.2" evidence="5"/>
<dbReference type="InterPro" id="IPR004305">
    <property type="entry name" value="Thiaminase-2/PQQC"/>
</dbReference>
<keyword evidence="11" id="KW-1185">Reference proteome</keyword>
<dbReference type="GO" id="GO:0050334">
    <property type="term" value="F:thiaminase activity"/>
    <property type="evidence" value="ECO:0007669"/>
    <property type="project" value="UniProtKB-EC"/>
</dbReference>
<evidence type="ECO:0000256" key="5">
    <source>
        <dbReference type="ARBA" id="ARBA00012684"/>
    </source>
</evidence>
<comment type="catalytic activity">
    <reaction evidence="8">
        <text>thiamine + H2O = 5-(2-hydroxyethyl)-4-methylthiazole + 4-amino-5-hydroxymethyl-2-methylpyrimidine + H(+)</text>
        <dbReference type="Rhea" id="RHEA:17509"/>
        <dbReference type="ChEBI" id="CHEBI:15377"/>
        <dbReference type="ChEBI" id="CHEBI:15378"/>
        <dbReference type="ChEBI" id="CHEBI:16892"/>
        <dbReference type="ChEBI" id="CHEBI:17957"/>
        <dbReference type="ChEBI" id="CHEBI:18385"/>
        <dbReference type="EC" id="3.5.99.2"/>
    </reaction>
</comment>
<protein>
    <recommendedName>
        <fullName evidence="6">Aminopyrimidine aminohydrolase</fullName>
        <ecNumber evidence="5">3.5.99.2</ecNumber>
    </recommendedName>
</protein>
<evidence type="ECO:0000313" key="11">
    <source>
        <dbReference type="Proteomes" id="UP000018949"/>
    </source>
</evidence>
<reference evidence="10 11" key="1">
    <citation type="submission" date="2013-12" db="EMBL/GenBank/DDBJ databases">
        <title>NBRP : Genome information of microbial organism related human and environment.</title>
        <authorList>
            <person name="Hattori M."/>
            <person name="Oshima K."/>
            <person name="Inaba H."/>
            <person name="Suda W."/>
            <person name="Sakamoto M."/>
            <person name="Iino T."/>
            <person name="Kitahara M."/>
            <person name="Oshida Y."/>
            <person name="Iida T."/>
            <person name="Kudo T."/>
            <person name="Itoh T."/>
            <person name="Ahmed I."/>
            <person name="Ohkuma M."/>
        </authorList>
    </citation>
    <scope>NUCLEOTIDE SEQUENCE [LARGE SCALE GENOMIC DNA]</scope>
    <source>
        <strain evidence="10 11">JCM 21738</strain>
    </source>
</reference>
<evidence type="ECO:0000259" key="9">
    <source>
        <dbReference type="Pfam" id="PF03070"/>
    </source>
</evidence>
<feature type="domain" description="Thiaminase-2/PQQC" evidence="9">
    <location>
        <begin position="2"/>
        <end position="44"/>
    </location>
</feature>
<dbReference type="SUPFAM" id="SSF48613">
    <property type="entry name" value="Heme oxygenase-like"/>
    <property type="match status" value="1"/>
</dbReference>